<evidence type="ECO:0000256" key="1">
    <source>
        <dbReference type="SAM" id="MobiDB-lite"/>
    </source>
</evidence>
<proteinExistence type="predicted"/>
<dbReference type="EMBL" id="FXWJ01000003">
    <property type="protein sequence ID" value="SMQ70853.1"/>
    <property type="molecule type" value="Genomic_DNA"/>
</dbReference>
<comment type="caution">
    <text evidence="2">The sequence shown here is derived from an EMBL/GenBank/DDBJ whole genome shotgun (WGS) entry which is preliminary data.</text>
</comment>
<reference evidence="2 3" key="1">
    <citation type="submission" date="2017-04" db="EMBL/GenBank/DDBJ databases">
        <authorList>
            <person name="Varghese N."/>
            <person name="Submissions S."/>
        </authorList>
    </citation>
    <scope>NUCLEOTIDE SEQUENCE [LARGE SCALE GENOMIC DNA]</scope>
    <source>
        <strain evidence="2 3">VKM Ac-1784</strain>
    </source>
</reference>
<sequence>MHMDPSGVEHEYSTGGQGGQACPPPSDAHCGTDVIMHSGERVSIAPHANDRSVTHRLGDLTRSHPFLEKRRAGEDRVTRSCTVHPSRFGAPIERAVPRGCVVGGRRLRERCGGGSRSGRHRRARFTTPAGRWPTLRIDPSEAPQQRRAGVMRMWDTSLDEMGVGASLAGGAEFAQNSCARPARTARAGGMARLLPSRSSSCRSCAQVHPAGSGTRRNDRTARPPRGGRAVPVGRDYCTSSSTQSKVFVTAFFQLR</sequence>
<organism evidence="2 3">
    <name type="scientific">Plantibacter elymi</name>
    <name type="common">nom. nud.</name>
    <dbReference type="NCBI Taxonomy" id="199708"/>
    <lineage>
        <taxon>Bacteria</taxon>
        <taxon>Bacillati</taxon>
        <taxon>Actinomycetota</taxon>
        <taxon>Actinomycetes</taxon>
        <taxon>Micrococcales</taxon>
        <taxon>Microbacteriaceae</taxon>
        <taxon>Plantibacter</taxon>
    </lineage>
</organism>
<accession>A0ABY1RDD0</accession>
<evidence type="ECO:0000313" key="2">
    <source>
        <dbReference type="EMBL" id="SMQ70853.1"/>
    </source>
</evidence>
<keyword evidence="3" id="KW-1185">Reference proteome</keyword>
<evidence type="ECO:0000313" key="3">
    <source>
        <dbReference type="Proteomes" id="UP000194464"/>
    </source>
</evidence>
<protein>
    <submittedName>
        <fullName evidence="2">Uncharacterized protein</fullName>
    </submittedName>
</protein>
<feature type="compositionally biased region" description="Basic and acidic residues" evidence="1">
    <location>
        <begin position="1"/>
        <end position="12"/>
    </location>
</feature>
<name>A0ABY1RDD0_9MICO</name>
<gene>
    <name evidence="2" type="ORF">SAMN06295909_2311</name>
</gene>
<dbReference type="Proteomes" id="UP000194464">
    <property type="component" value="Unassembled WGS sequence"/>
</dbReference>
<feature type="region of interest" description="Disordered" evidence="1">
    <location>
        <begin position="202"/>
        <end position="235"/>
    </location>
</feature>
<feature type="region of interest" description="Disordered" evidence="1">
    <location>
        <begin position="1"/>
        <end position="29"/>
    </location>
</feature>